<evidence type="ECO:0000256" key="1">
    <source>
        <dbReference type="SAM" id="MobiDB-lite"/>
    </source>
</evidence>
<dbReference type="PANTHER" id="PTHR31010">
    <property type="entry name" value="RAN-SPECIFIC GTPASE-ACTIVATING PROTEIN 30-RELATED"/>
    <property type="match status" value="1"/>
</dbReference>
<dbReference type="GO" id="GO:0005737">
    <property type="term" value="C:cytoplasm"/>
    <property type="evidence" value="ECO:0007669"/>
    <property type="project" value="TreeGrafter"/>
</dbReference>
<feature type="compositionally biased region" description="Polar residues" evidence="1">
    <location>
        <begin position="523"/>
        <end position="534"/>
    </location>
</feature>
<dbReference type="Pfam" id="PF05508">
    <property type="entry name" value="Ran-binding"/>
    <property type="match status" value="1"/>
</dbReference>
<dbReference type="GO" id="GO:0005634">
    <property type="term" value="C:nucleus"/>
    <property type="evidence" value="ECO:0007669"/>
    <property type="project" value="TreeGrafter"/>
</dbReference>
<protein>
    <submittedName>
        <fullName evidence="2">Ran-binding-domain-containing protein</fullName>
    </submittedName>
</protein>
<feature type="compositionally biased region" description="Low complexity" evidence="1">
    <location>
        <begin position="724"/>
        <end position="737"/>
    </location>
</feature>
<dbReference type="PANTHER" id="PTHR31010:SF2">
    <property type="entry name" value="RAN-SPECIFIC GTPASE-ACTIVATING PROTEIN 30"/>
    <property type="match status" value="1"/>
</dbReference>
<feature type="compositionally biased region" description="Low complexity" evidence="1">
    <location>
        <begin position="691"/>
        <end position="701"/>
    </location>
</feature>
<feature type="region of interest" description="Disordered" evidence="1">
    <location>
        <begin position="633"/>
        <end position="795"/>
    </location>
</feature>
<feature type="compositionally biased region" description="Low complexity" evidence="1">
    <location>
        <begin position="484"/>
        <end position="498"/>
    </location>
</feature>
<dbReference type="InterPro" id="IPR008812">
    <property type="entry name" value="Ran_GTP-bd-rel"/>
</dbReference>
<dbReference type="Proteomes" id="UP000799536">
    <property type="component" value="Unassembled WGS sequence"/>
</dbReference>
<dbReference type="GO" id="GO:0030695">
    <property type="term" value="F:GTPase regulator activity"/>
    <property type="evidence" value="ECO:0007669"/>
    <property type="project" value="TreeGrafter"/>
</dbReference>
<feature type="compositionally biased region" description="Low complexity" evidence="1">
    <location>
        <begin position="507"/>
        <end position="522"/>
    </location>
</feature>
<proteinExistence type="predicted"/>
<feature type="compositionally biased region" description="Basic and acidic residues" evidence="1">
    <location>
        <begin position="633"/>
        <end position="647"/>
    </location>
</feature>
<reference evidence="2" key="1">
    <citation type="journal article" date="2020" name="Stud. Mycol.">
        <title>101 Dothideomycetes genomes: a test case for predicting lifestyles and emergence of pathogens.</title>
        <authorList>
            <person name="Haridas S."/>
            <person name="Albert R."/>
            <person name="Binder M."/>
            <person name="Bloem J."/>
            <person name="Labutti K."/>
            <person name="Salamov A."/>
            <person name="Andreopoulos B."/>
            <person name="Baker S."/>
            <person name="Barry K."/>
            <person name="Bills G."/>
            <person name="Bluhm B."/>
            <person name="Cannon C."/>
            <person name="Castanera R."/>
            <person name="Culley D."/>
            <person name="Daum C."/>
            <person name="Ezra D."/>
            <person name="Gonzalez J."/>
            <person name="Henrissat B."/>
            <person name="Kuo A."/>
            <person name="Liang C."/>
            <person name="Lipzen A."/>
            <person name="Lutzoni F."/>
            <person name="Magnuson J."/>
            <person name="Mondo S."/>
            <person name="Nolan M."/>
            <person name="Ohm R."/>
            <person name="Pangilinan J."/>
            <person name="Park H.-J."/>
            <person name="Ramirez L."/>
            <person name="Alfaro M."/>
            <person name="Sun H."/>
            <person name="Tritt A."/>
            <person name="Yoshinaga Y."/>
            <person name="Zwiers L.-H."/>
            <person name="Turgeon B."/>
            <person name="Goodwin S."/>
            <person name="Spatafora J."/>
            <person name="Crous P."/>
            <person name="Grigoriev I."/>
        </authorList>
    </citation>
    <scope>NUCLEOTIDE SEQUENCE</scope>
    <source>
        <strain evidence="2">ATCC 74209</strain>
    </source>
</reference>
<accession>A0A9P4JJT1</accession>
<sequence>MEVLLAKVTQQAMNYAIRTGITITSGYAIQQCGRLLKTVDGKEKEELASLQLRLDSKIKIISPAIDMIELIAARGNTSLESAVMLTKSLRYEIQELGLRCNKAEGQNRLARRGSSKGRSRAENDFEVKQIIVDMKKLLERIEDAVPLINLAITTSGVSLSSSLPSTVSPSRLLQASTFLTAGDTEYCRTMPQSQQIGPVFTLSMYMLFSGHAYRPHDEEGIRETTWKEVIHKARVKLLRVPLDKVHDYPTSVGSSTEGSGLADGHQGASVPSIPSEGKMHEFAYQLLVIEDLDDDRVHTFEEGEARPGPYEGVPLAGIRELIPIHQISKIFYADTGKILNIGADGETNNPILLLKRDTNAVPPRRMMEHQNPEYDYESDESGSEHVSKGEQPRTEAVPEDEHHEIDEEQAELEAQLFHEVSINDTGDIGEEPIRGEPIQQPWRLPPNLDLEWIAFEVYVEEPVSEDEYDEDTELGVSESTPATSSANSPIPVSSSIINGMADLTLDPSSRSTSTSRQPPTSQIVPSPQSSSYPISTHMPPRSMALPIIKTSLSLLEMLIRLTALQQFKQDSHLAIPDEFLTFFLSESATVGAGGDSELRRRARREARLRVGFDPYDESPIKRRGEEYLEHEFHPYDAPEGARSERHRSATPSYDYNGYPHGPTRSPHSRGTTPLRSSPAPYPSSLLHINYSNPSSPTTTSTGLGISPDYPLPSRETQNHSQSRLHPPSNLASPSPLLRRATTQPQFKVKKQPAFGDPLTAPHTSSSPKSNPVKAGGMEKGSQAPATPPSSRGKGL</sequence>
<feature type="region of interest" description="Disordered" evidence="1">
    <location>
        <begin position="249"/>
        <end position="274"/>
    </location>
</feature>
<organism evidence="2 3">
    <name type="scientific">Delitschia confertaspora ATCC 74209</name>
    <dbReference type="NCBI Taxonomy" id="1513339"/>
    <lineage>
        <taxon>Eukaryota</taxon>
        <taxon>Fungi</taxon>
        <taxon>Dikarya</taxon>
        <taxon>Ascomycota</taxon>
        <taxon>Pezizomycotina</taxon>
        <taxon>Dothideomycetes</taxon>
        <taxon>Pleosporomycetidae</taxon>
        <taxon>Pleosporales</taxon>
        <taxon>Delitschiaceae</taxon>
        <taxon>Delitschia</taxon>
    </lineage>
</organism>
<feature type="compositionally biased region" description="Polar residues" evidence="1">
    <location>
        <begin position="714"/>
        <end position="723"/>
    </location>
</feature>
<comment type="caution">
    <text evidence="2">The sequence shown here is derived from an EMBL/GenBank/DDBJ whole genome shotgun (WGS) entry which is preliminary data.</text>
</comment>
<feature type="compositionally biased region" description="Basic and acidic residues" evidence="1">
    <location>
        <begin position="382"/>
        <end position="393"/>
    </location>
</feature>
<evidence type="ECO:0000313" key="3">
    <source>
        <dbReference type="Proteomes" id="UP000799536"/>
    </source>
</evidence>
<feature type="region of interest" description="Disordered" evidence="1">
    <location>
        <begin position="463"/>
        <end position="537"/>
    </location>
</feature>
<feature type="compositionally biased region" description="Acidic residues" evidence="1">
    <location>
        <begin position="463"/>
        <end position="473"/>
    </location>
</feature>
<dbReference type="EMBL" id="ML994179">
    <property type="protein sequence ID" value="KAF2197997.1"/>
    <property type="molecule type" value="Genomic_DNA"/>
</dbReference>
<keyword evidence="3" id="KW-1185">Reference proteome</keyword>
<gene>
    <name evidence="2" type="ORF">GQ43DRAFT_458141</name>
</gene>
<name>A0A9P4JJT1_9PLEO</name>
<dbReference type="OrthoDB" id="512915at2759"/>
<dbReference type="AlphaFoldDB" id="A0A9P4JJT1"/>
<feature type="region of interest" description="Disordered" evidence="1">
    <location>
        <begin position="372"/>
        <end position="402"/>
    </location>
</feature>
<evidence type="ECO:0000313" key="2">
    <source>
        <dbReference type="EMBL" id="KAF2197997.1"/>
    </source>
</evidence>